<dbReference type="InterPro" id="IPR000073">
    <property type="entry name" value="AB_hydrolase_1"/>
</dbReference>
<comment type="caution">
    <text evidence="3">The sequence shown here is derived from an EMBL/GenBank/DDBJ whole genome shotgun (WGS) entry which is preliminary data.</text>
</comment>
<sequence length="351" mass="39012">MSPISHLRAYLLGPFVSSTSTATTTTTGNPDNGSREAPRDEVPKPRFRLDNDSSDTLTLPDGRKLGYAQYGSLTGRPILYQHGLPGSRIEAAAFDEMGQKHGARIIATDRPGYGWSSPHPDRTLLDHPKDLECLAEHLGLDEYCVLGISGGGPYALACAMALPREKLKCVSIVCGLGPPDIGMKGADFVHWVGFTFGWRYARPIFIRWFFQREPAARLDLSDEKRLKLTQELVAKSEATAHESDLKVFKDVDFLRLYLRSARESYVQGFDWVTQDGRLVASDFGFRIEDIRADLPVQLWYGKHDRFVPLNHGEQIAARLGGGAHLRVKDEAHAGVSQNLREEILKALVQSP</sequence>
<reference evidence="4" key="1">
    <citation type="journal article" date="2015" name="PLoS Genet.">
        <title>The dynamic genome and transcriptome of the human fungal pathogen Blastomyces and close relative Emmonsia.</title>
        <authorList>
            <person name="Munoz J.F."/>
            <person name="Gauthier G.M."/>
            <person name="Desjardins C.A."/>
            <person name="Gallo J.E."/>
            <person name="Holder J."/>
            <person name="Sullivan T.D."/>
            <person name="Marty A.J."/>
            <person name="Carmen J.C."/>
            <person name="Chen Z."/>
            <person name="Ding L."/>
            <person name="Gujja S."/>
            <person name="Magrini V."/>
            <person name="Misas E."/>
            <person name="Mitreva M."/>
            <person name="Priest M."/>
            <person name="Saif S."/>
            <person name="Whiston E.A."/>
            <person name="Young S."/>
            <person name="Zeng Q."/>
            <person name="Goldman W.E."/>
            <person name="Mardis E.R."/>
            <person name="Taylor J.W."/>
            <person name="McEwen J.G."/>
            <person name="Clay O.K."/>
            <person name="Klein B.S."/>
            <person name="Cuomo C.A."/>
        </authorList>
    </citation>
    <scope>NUCLEOTIDE SEQUENCE [LARGE SCALE GENOMIC DNA]</scope>
    <source>
        <strain evidence="4">UAMH 139</strain>
    </source>
</reference>
<dbReference type="Proteomes" id="UP000053573">
    <property type="component" value="Unassembled WGS sequence"/>
</dbReference>
<evidence type="ECO:0000313" key="4">
    <source>
        <dbReference type="Proteomes" id="UP000053573"/>
    </source>
</evidence>
<dbReference type="SUPFAM" id="SSF53474">
    <property type="entry name" value="alpha/beta-Hydrolases"/>
    <property type="match status" value="1"/>
</dbReference>
<feature type="compositionally biased region" description="Low complexity" evidence="1">
    <location>
        <begin position="18"/>
        <end position="27"/>
    </location>
</feature>
<evidence type="ECO:0000256" key="1">
    <source>
        <dbReference type="SAM" id="MobiDB-lite"/>
    </source>
</evidence>
<protein>
    <recommendedName>
        <fullName evidence="2">AB hydrolase-1 domain-containing protein</fullName>
    </recommendedName>
</protein>
<proteinExistence type="predicted"/>
<keyword evidence="4" id="KW-1185">Reference proteome</keyword>
<dbReference type="AlphaFoldDB" id="A0A0H1BBD8"/>
<feature type="domain" description="AB hydrolase-1" evidence="2">
    <location>
        <begin position="77"/>
        <end position="334"/>
    </location>
</feature>
<dbReference type="Pfam" id="PF00561">
    <property type="entry name" value="Abhydrolase_1"/>
    <property type="match status" value="1"/>
</dbReference>
<dbReference type="EMBL" id="LDEV01003029">
    <property type="protein sequence ID" value="KLJ06546.1"/>
    <property type="molecule type" value="Genomic_DNA"/>
</dbReference>
<evidence type="ECO:0000313" key="3">
    <source>
        <dbReference type="EMBL" id="KLJ06546.1"/>
    </source>
</evidence>
<feature type="compositionally biased region" description="Basic and acidic residues" evidence="1">
    <location>
        <begin position="33"/>
        <end position="51"/>
    </location>
</feature>
<dbReference type="STRING" id="2060906.A0A0H1BBD8"/>
<dbReference type="OrthoDB" id="294702at2759"/>
<dbReference type="InterPro" id="IPR029058">
    <property type="entry name" value="AB_hydrolase_fold"/>
</dbReference>
<accession>A0A0H1BBD8</accession>
<name>A0A0H1BBD8_9EURO</name>
<dbReference type="PANTHER" id="PTHR45763">
    <property type="entry name" value="HYDROLASE, ALPHA/BETA FOLD FAMILY PROTEIN, EXPRESSED-RELATED"/>
    <property type="match status" value="1"/>
</dbReference>
<evidence type="ECO:0000259" key="2">
    <source>
        <dbReference type="Pfam" id="PF00561"/>
    </source>
</evidence>
<dbReference type="Gene3D" id="3.40.50.1820">
    <property type="entry name" value="alpha/beta hydrolase"/>
    <property type="match status" value="1"/>
</dbReference>
<feature type="region of interest" description="Disordered" evidence="1">
    <location>
        <begin position="18"/>
        <end position="60"/>
    </location>
</feature>
<dbReference type="PANTHER" id="PTHR45763:SF46">
    <property type="entry name" value="AB HYDROLASE-1 DOMAIN-CONTAINING PROTEIN"/>
    <property type="match status" value="1"/>
</dbReference>
<organism evidence="3 4">
    <name type="scientific">Blastomyces silverae</name>
    <dbReference type="NCBI Taxonomy" id="2060906"/>
    <lineage>
        <taxon>Eukaryota</taxon>
        <taxon>Fungi</taxon>
        <taxon>Dikarya</taxon>
        <taxon>Ascomycota</taxon>
        <taxon>Pezizomycotina</taxon>
        <taxon>Eurotiomycetes</taxon>
        <taxon>Eurotiomycetidae</taxon>
        <taxon>Onygenales</taxon>
        <taxon>Ajellomycetaceae</taxon>
        <taxon>Blastomyces</taxon>
    </lineage>
</organism>
<gene>
    <name evidence="3" type="ORF">EMPG_10064</name>
</gene>